<dbReference type="GO" id="GO:0001653">
    <property type="term" value="F:peptide receptor activity"/>
    <property type="evidence" value="ECO:0007669"/>
    <property type="project" value="TreeGrafter"/>
</dbReference>
<sequence length="179" mass="20605">MTRGSLLLQTILLICTDNEADRCVRLQTFKIRHRPGDILQLRIGVHSGPCVAGVVGLRMPRYCLFGDTVNTASRMESNGEALKIHSSGEFKAVLDEIGGYTAVERGYIAMKGKGEQLTYWLVSEDKKYRRERIIRERKRWKTLEKTTYEPEDGELVEEFEVEQMTVQPRQLQSIIQQKK</sequence>
<name>A0A914X0Q4_9BILA</name>
<dbReference type="SMART" id="SM00044">
    <property type="entry name" value="CYCc"/>
    <property type="match status" value="1"/>
</dbReference>
<evidence type="ECO:0000256" key="3">
    <source>
        <dbReference type="ARBA" id="ARBA00022692"/>
    </source>
</evidence>
<evidence type="ECO:0000256" key="8">
    <source>
        <dbReference type="ARBA" id="ARBA00023180"/>
    </source>
</evidence>
<evidence type="ECO:0000256" key="11">
    <source>
        <dbReference type="SAM" id="SignalP"/>
    </source>
</evidence>
<dbReference type="GO" id="GO:0035556">
    <property type="term" value="P:intracellular signal transduction"/>
    <property type="evidence" value="ECO:0007669"/>
    <property type="project" value="InterPro"/>
</dbReference>
<dbReference type="PANTHER" id="PTHR11920:SF335">
    <property type="entry name" value="GUANYLATE CYCLASE"/>
    <property type="match status" value="1"/>
</dbReference>
<evidence type="ECO:0000313" key="14">
    <source>
        <dbReference type="WBParaSite" id="PSAMB.scaffold615size45621.g7461.t1"/>
    </source>
</evidence>
<dbReference type="InterPro" id="IPR050401">
    <property type="entry name" value="Cyclic_nucleotide_synthase"/>
</dbReference>
<organism evidence="13 14">
    <name type="scientific">Plectus sambesii</name>
    <dbReference type="NCBI Taxonomy" id="2011161"/>
    <lineage>
        <taxon>Eukaryota</taxon>
        <taxon>Metazoa</taxon>
        <taxon>Ecdysozoa</taxon>
        <taxon>Nematoda</taxon>
        <taxon>Chromadorea</taxon>
        <taxon>Plectida</taxon>
        <taxon>Plectina</taxon>
        <taxon>Plectoidea</taxon>
        <taxon>Plectidae</taxon>
        <taxon>Plectus</taxon>
    </lineage>
</organism>
<evidence type="ECO:0000256" key="9">
    <source>
        <dbReference type="ARBA" id="ARBA00023239"/>
    </source>
</evidence>
<dbReference type="Proteomes" id="UP000887566">
    <property type="component" value="Unplaced"/>
</dbReference>
<dbReference type="GO" id="GO:0005886">
    <property type="term" value="C:plasma membrane"/>
    <property type="evidence" value="ECO:0007669"/>
    <property type="project" value="TreeGrafter"/>
</dbReference>
<dbReference type="SUPFAM" id="SSF55073">
    <property type="entry name" value="Nucleotide cyclase"/>
    <property type="match status" value="1"/>
</dbReference>
<dbReference type="CDD" id="cd07302">
    <property type="entry name" value="CHD"/>
    <property type="match status" value="1"/>
</dbReference>
<keyword evidence="3" id="KW-0812">Transmembrane</keyword>
<dbReference type="Gene3D" id="3.30.70.1230">
    <property type="entry name" value="Nucleotide cyclase"/>
    <property type="match status" value="1"/>
</dbReference>
<dbReference type="GO" id="GO:0004383">
    <property type="term" value="F:guanylate cyclase activity"/>
    <property type="evidence" value="ECO:0007669"/>
    <property type="project" value="UniProtKB-EC"/>
</dbReference>
<proteinExistence type="inferred from homology"/>
<evidence type="ECO:0000256" key="6">
    <source>
        <dbReference type="ARBA" id="ARBA00023136"/>
    </source>
</evidence>
<dbReference type="AlphaFoldDB" id="A0A914X0Q4"/>
<dbReference type="PROSITE" id="PS50125">
    <property type="entry name" value="GUANYLATE_CYCLASE_2"/>
    <property type="match status" value="1"/>
</dbReference>
<evidence type="ECO:0000259" key="12">
    <source>
        <dbReference type="PROSITE" id="PS50125"/>
    </source>
</evidence>
<evidence type="ECO:0000256" key="2">
    <source>
        <dbReference type="ARBA" id="ARBA00004370"/>
    </source>
</evidence>
<keyword evidence="9 10" id="KW-0456">Lyase</keyword>
<protein>
    <submittedName>
        <fullName evidence="14">Guanylate cyclase domain-containing protein</fullName>
    </submittedName>
</protein>
<keyword evidence="13" id="KW-1185">Reference proteome</keyword>
<evidence type="ECO:0000256" key="7">
    <source>
        <dbReference type="ARBA" id="ARBA00023170"/>
    </source>
</evidence>
<dbReference type="PROSITE" id="PS00452">
    <property type="entry name" value="GUANYLATE_CYCLASE_1"/>
    <property type="match status" value="1"/>
</dbReference>
<keyword evidence="4" id="KW-0547">Nucleotide-binding</keyword>
<dbReference type="GO" id="GO:0007168">
    <property type="term" value="P:receptor guanylyl cyclase signaling pathway"/>
    <property type="evidence" value="ECO:0007669"/>
    <property type="project" value="TreeGrafter"/>
</dbReference>
<dbReference type="Pfam" id="PF00211">
    <property type="entry name" value="Guanylate_cyc"/>
    <property type="match status" value="1"/>
</dbReference>
<feature type="signal peptide" evidence="11">
    <location>
        <begin position="1"/>
        <end position="20"/>
    </location>
</feature>
<keyword evidence="5" id="KW-1133">Transmembrane helix</keyword>
<dbReference type="InterPro" id="IPR018297">
    <property type="entry name" value="A/G_cyclase_CS"/>
</dbReference>
<evidence type="ECO:0000256" key="1">
    <source>
        <dbReference type="ARBA" id="ARBA00001436"/>
    </source>
</evidence>
<keyword evidence="6" id="KW-0472">Membrane</keyword>
<keyword evidence="8" id="KW-0325">Glycoprotein</keyword>
<accession>A0A914X0Q4</accession>
<keyword evidence="11" id="KW-0732">Signal</keyword>
<dbReference type="WBParaSite" id="PSAMB.scaffold615size45621.g7461.t1">
    <property type="protein sequence ID" value="PSAMB.scaffold615size45621.g7461.t1"/>
    <property type="gene ID" value="PSAMB.scaffold615size45621.g7461"/>
</dbReference>
<dbReference type="GO" id="GO:0000166">
    <property type="term" value="F:nucleotide binding"/>
    <property type="evidence" value="ECO:0007669"/>
    <property type="project" value="UniProtKB-KW"/>
</dbReference>
<dbReference type="GO" id="GO:0004016">
    <property type="term" value="F:adenylate cyclase activity"/>
    <property type="evidence" value="ECO:0007669"/>
    <property type="project" value="TreeGrafter"/>
</dbReference>
<comment type="subcellular location">
    <subcellularLocation>
        <location evidence="2">Membrane</location>
    </subcellularLocation>
</comment>
<evidence type="ECO:0000256" key="5">
    <source>
        <dbReference type="ARBA" id="ARBA00022989"/>
    </source>
</evidence>
<dbReference type="InterPro" id="IPR001054">
    <property type="entry name" value="A/G_cyclase"/>
</dbReference>
<evidence type="ECO:0000256" key="10">
    <source>
        <dbReference type="RuleBase" id="RU000405"/>
    </source>
</evidence>
<feature type="chain" id="PRO_5037663649" evidence="11">
    <location>
        <begin position="21"/>
        <end position="179"/>
    </location>
</feature>
<reference evidence="14" key="1">
    <citation type="submission" date="2022-11" db="UniProtKB">
        <authorList>
            <consortium name="WormBaseParasite"/>
        </authorList>
    </citation>
    <scope>IDENTIFICATION</scope>
</reference>
<evidence type="ECO:0000256" key="4">
    <source>
        <dbReference type="ARBA" id="ARBA00022741"/>
    </source>
</evidence>
<comment type="similarity">
    <text evidence="10">Belongs to the adenylyl cyclase class-4/guanylyl cyclase family.</text>
</comment>
<dbReference type="InterPro" id="IPR029787">
    <property type="entry name" value="Nucleotide_cyclase"/>
</dbReference>
<evidence type="ECO:0000313" key="13">
    <source>
        <dbReference type="Proteomes" id="UP000887566"/>
    </source>
</evidence>
<feature type="domain" description="Guanylate cyclase" evidence="12">
    <location>
        <begin position="26"/>
        <end position="76"/>
    </location>
</feature>
<dbReference type="PANTHER" id="PTHR11920">
    <property type="entry name" value="GUANYLYL CYCLASE"/>
    <property type="match status" value="1"/>
</dbReference>
<keyword evidence="7" id="KW-0675">Receptor</keyword>
<comment type="catalytic activity">
    <reaction evidence="1">
        <text>GTP = 3',5'-cyclic GMP + diphosphate</text>
        <dbReference type="Rhea" id="RHEA:13665"/>
        <dbReference type="ChEBI" id="CHEBI:33019"/>
        <dbReference type="ChEBI" id="CHEBI:37565"/>
        <dbReference type="ChEBI" id="CHEBI:57746"/>
        <dbReference type="EC" id="4.6.1.2"/>
    </reaction>
</comment>